<evidence type="ECO:0000313" key="3">
    <source>
        <dbReference type="Proteomes" id="UP000034588"/>
    </source>
</evidence>
<dbReference type="Proteomes" id="UP000034588">
    <property type="component" value="Unassembled WGS sequence"/>
</dbReference>
<gene>
    <name evidence="2" type="ORF">UY48_C0007G0022</name>
</gene>
<evidence type="ECO:0000259" key="1">
    <source>
        <dbReference type="Pfam" id="PF12647"/>
    </source>
</evidence>
<sequence length="161" mass="18403">MRDRDEMNIKTKKEHRQNGFSCIHCHGWVPINEFMGTNNRNHCTTCLWSKHVDQERAGDRKSTCRAGMKPIGLTIKQAGIDKYGKPRQGELMIIHQCTNEGKISINRIAADDNTEMIMKVFEESLSMQTDLRNKLEKDNVSGLGEANRQQIRIQLFGKVSA</sequence>
<name>A0A0G1W2J0_9BACT</name>
<feature type="domain" description="RNHCP" evidence="1">
    <location>
        <begin position="18"/>
        <end position="118"/>
    </location>
</feature>
<accession>A0A0G1W2J0</accession>
<dbReference type="InterPro" id="IPR024439">
    <property type="entry name" value="RNHCP"/>
</dbReference>
<protein>
    <recommendedName>
        <fullName evidence="1">RNHCP domain-containing protein</fullName>
    </recommendedName>
</protein>
<evidence type="ECO:0000313" key="2">
    <source>
        <dbReference type="EMBL" id="KKW12933.1"/>
    </source>
</evidence>
<comment type="caution">
    <text evidence="2">The sequence shown here is derived from an EMBL/GenBank/DDBJ whole genome shotgun (WGS) entry which is preliminary data.</text>
</comment>
<dbReference type="Pfam" id="PF12647">
    <property type="entry name" value="RNHCP"/>
    <property type="match status" value="1"/>
</dbReference>
<reference evidence="2 3" key="1">
    <citation type="journal article" date="2015" name="Nature">
        <title>rRNA introns, odd ribosomes, and small enigmatic genomes across a large radiation of phyla.</title>
        <authorList>
            <person name="Brown C.T."/>
            <person name="Hug L.A."/>
            <person name="Thomas B.C."/>
            <person name="Sharon I."/>
            <person name="Castelle C.J."/>
            <person name="Singh A."/>
            <person name="Wilkins M.J."/>
            <person name="Williams K.H."/>
            <person name="Banfield J.F."/>
        </authorList>
    </citation>
    <scope>NUCLEOTIDE SEQUENCE [LARGE SCALE GENOMIC DNA]</scope>
</reference>
<proteinExistence type="predicted"/>
<organism evidence="2 3">
    <name type="scientific">Candidatus Gottesmanbacteria bacterium GW2011_GWB1_49_7</name>
    <dbReference type="NCBI Taxonomy" id="1618448"/>
    <lineage>
        <taxon>Bacteria</taxon>
        <taxon>Candidatus Gottesmaniibacteriota</taxon>
    </lineage>
</organism>
<dbReference type="EMBL" id="LCQD01000007">
    <property type="protein sequence ID" value="KKW12933.1"/>
    <property type="molecule type" value="Genomic_DNA"/>
</dbReference>
<dbReference type="AlphaFoldDB" id="A0A0G1W2J0"/>